<evidence type="ECO:0000256" key="2">
    <source>
        <dbReference type="ARBA" id="ARBA00022679"/>
    </source>
</evidence>
<dbReference type="Pfam" id="PF02798">
    <property type="entry name" value="GST_N"/>
    <property type="match status" value="1"/>
</dbReference>
<evidence type="ECO:0000259" key="5">
    <source>
        <dbReference type="PROSITE" id="PS50404"/>
    </source>
</evidence>
<dbReference type="InterPro" id="IPR040079">
    <property type="entry name" value="Glutathione_S-Trfase"/>
</dbReference>
<feature type="domain" description="GST N-terminal" evidence="5">
    <location>
        <begin position="25"/>
        <end position="109"/>
    </location>
</feature>
<dbReference type="Proteomes" id="UP001154078">
    <property type="component" value="Chromosome 6"/>
</dbReference>
<dbReference type="GO" id="GO:0004364">
    <property type="term" value="F:glutathione transferase activity"/>
    <property type="evidence" value="ECO:0007669"/>
    <property type="project" value="UniProtKB-EC"/>
</dbReference>
<dbReference type="SUPFAM" id="SSF47616">
    <property type="entry name" value="GST C-terminal domain-like"/>
    <property type="match status" value="1"/>
</dbReference>
<evidence type="ECO:0000313" key="7">
    <source>
        <dbReference type="Proteomes" id="UP001154078"/>
    </source>
</evidence>
<comment type="catalytic activity">
    <reaction evidence="4">
        <text>RX + glutathione = an S-substituted glutathione + a halide anion + H(+)</text>
        <dbReference type="Rhea" id="RHEA:16437"/>
        <dbReference type="ChEBI" id="CHEBI:15378"/>
        <dbReference type="ChEBI" id="CHEBI:16042"/>
        <dbReference type="ChEBI" id="CHEBI:17792"/>
        <dbReference type="ChEBI" id="CHEBI:57925"/>
        <dbReference type="ChEBI" id="CHEBI:90779"/>
        <dbReference type="EC" id="2.5.1.18"/>
    </reaction>
</comment>
<sequence length="220" mass="25423">MALTTILKKCANLQLSTTFRSVTKRAYKVTYFDLTALGEPLRFLCSYGNLDWEDFRVEYIKPGVPSQQWEELKPKMPYGQMPILEHEGKMAHQSVAISRFLAKKVGLVGKDDWEDLIIDSTVDTVYDFHAKIGRYHYETDPAIKESLKVPLFEEQIPHYLIKLDDAAKRLTKKRSAQVRRLMAKNPPLVNQWGIFGHQPSHLGRPLLRKSFGLHERNDPN</sequence>
<dbReference type="AlphaFoldDB" id="A0A9P0BD84"/>
<dbReference type="CDD" id="cd03039">
    <property type="entry name" value="GST_N_Sigma_like"/>
    <property type="match status" value="1"/>
</dbReference>
<dbReference type="EMBL" id="OV121137">
    <property type="protein sequence ID" value="CAH0559463.1"/>
    <property type="molecule type" value="Genomic_DNA"/>
</dbReference>
<dbReference type="InterPro" id="IPR036249">
    <property type="entry name" value="Thioredoxin-like_sf"/>
</dbReference>
<dbReference type="InterPro" id="IPR050213">
    <property type="entry name" value="GST_superfamily"/>
</dbReference>
<reference evidence="6" key="1">
    <citation type="submission" date="2021-12" db="EMBL/GenBank/DDBJ databases">
        <authorList>
            <person name="King R."/>
        </authorList>
    </citation>
    <scope>NUCLEOTIDE SEQUENCE</scope>
</reference>
<evidence type="ECO:0000256" key="4">
    <source>
        <dbReference type="ARBA" id="ARBA00047960"/>
    </source>
</evidence>
<keyword evidence="2" id="KW-0808">Transferase</keyword>
<dbReference type="PANTHER" id="PTHR11571">
    <property type="entry name" value="GLUTATHIONE S-TRANSFERASE"/>
    <property type="match status" value="1"/>
</dbReference>
<dbReference type="PANTHER" id="PTHR11571:SF224">
    <property type="entry name" value="HEMATOPOIETIC PROSTAGLANDIN D SYNTHASE"/>
    <property type="match status" value="1"/>
</dbReference>
<dbReference type="PROSITE" id="PS50404">
    <property type="entry name" value="GST_NTER"/>
    <property type="match status" value="1"/>
</dbReference>
<dbReference type="InterPro" id="IPR004045">
    <property type="entry name" value="Glutathione_S-Trfase_N"/>
</dbReference>
<dbReference type="SFLD" id="SFLDS00019">
    <property type="entry name" value="Glutathione_Transferase_(cytos"/>
    <property type="match status" value="1"/>
</dbReference>
<dbReference type="CDD" id="cd03192">
    <property type="entry name" value="GST_C_Sigma_like"/>
    <property type="match status" value="1"/>
</dbReference>
<organism evidence="6 7">
    <name type="scientific">Brassicogethes aeneus</name>
    <name type="common">Rape pollen beetle</name>
    <name type="synonym">Meligethes aeneus</name>
    <dbReference type="NCBI Taxonomy" id="1431903"/>
    <lineage>
        <taxon>Eukaryota</taxon>
        <taxon>Metazoa</taxon>
        <taxon>Ecdysozoa</taxon>
        <taxon>Arthropoda</taxon>
        <taxon>Hexapoda</taxon>
        <taxon>Insecta</taxon>
        <taxon>Pterygota</taxon>
        <taxon>Neoptera</taxon>
        <taxon>Endopterygota</taxon>
        <taxon>Coleoptera</taxon>
        <taxon>Polyphaga</taxon>
        <taxon>Cucujiformia</taxon>
        <taxon>Nitidulidae</taxon>
        <taxon>Meligethinae</taxon>
        <taxon>Brassicogethes</taxon>
    </lineage>
</organism>
<accession>A0A9P0BD84</accession>
<dbReference type="Gene3D" id="1.20.1050.10">
    <property type="match status" value="1"/>
</dbReference>
<dbReference type="SUPFAM" id="SSF52833">
    <property type="entry name" value="Thioredoxin-like"/>
    <property type="match status" value="1"/>
</dbReference>
<dbReference type="InterPro" id="IPR036282">
    <property type="entry name" value="Glutathione-S-Trfase_C_sf"/>
</dbReference>
<evidence type="ECO:0000313" key="6">
    <source>
        <dbReference type="EMBL" id="CAH0559463.1"/>
    </source>
</evidence>
<keyword evidence="7" id="KW-1185">Reference proteome</keyword>
<proteinExistence type="inferred from homology"/>
<protein>
    <recommendedName>
        <fullName evidence="1">glutathione transferase</fullName>
        <ecNumber evidence="1">2.5.1.18</ecNumber>
    </recommendedName>
</protein>
<dbReference type="GO" id="GO:0006749">
    <property type="term" value="P:glutathione metabolic process"/>
    <property type="evidence" value="ECO:0007669"/>
    <property type="project" value="TreeGrafter"/>
</dbReference>
<dbReference type="EC" id="2.5.1.18" evidence="1"/>
<comment type="similarity">
    <text evidence="3">Belongs to the GST superfamily. Sigma family.</text>
</comment>
<dbReference type="OrthoDB" id="414243at2759"/>
<dbReference type="Gene3D" id="3.40.30.10">
    <property type="entry name" value="Glutaredoxin"/>
    <property type="match status" value="1"/>
</dbReference>
<name>A0A9P0BD84_BRAAE</name>
<evidence type="ECO:0000256" key="1">
    <source>
        <dbReference type="ARBA" id="ARBA00012452"/>
    </source>
</evidence>
<gene>
    <name evidence="6" type="ORF">MELIAE_LOCUS9550</name>
</gene>
<evidence type="ECO:0000256" key="3">
    <source>
        <dbReference type="ARBA" id="ARBA00038317"/>
    </source>
</evidence>